<comment type="caution">
    <text evidence="1">The sequence shown here is derived from an EMBL/GenBank/DDBJ whole genome shotgun (WGS) entry which is preliminary data.</text>
</comment>
<dbReference type="EMBL" id="BGZK01000188">
    <property type="protein sequence ID" value="GBP26997.1"/>
    <property type="molecule type" value="Genomic_DNA"/>
</dbReference>
<dbReference type="Proteomes" id="UP000299102">
    <property type="component" value="Unassembled WGS sequence"/>
</dbReference>
<sequence>MALHTTPRWRLKVFGYYFAKRKILHSLSAGDVRNETGSRARSARLAFYFFLTVPLDSVSCSELTTPNAVFYHGLIPRYEALHAVLTLQKHGQHHHSDEPHGARAAR</sequence>
<organism evidence="1 2">
    <name type="scientific">Eumeta variegata</name>
    <name type="common">Bagworm moth</name>
    <name type="synonym">Eumeta japonica</name>
    <dbReference type="NCBI Taxonomy" id="151549"/>
    <lineage>
        <taxon>Eukaryota</taxon>
        <taxon>Metazoa</taxon>
        <taxon>Ecdysozoa</taxon>
        <taxon>Arthropoda</taxon>
        <taxon>Hexapoda</taxon>
        <taxon>Insecta</taxon>
        <taxon>Pterygota</taxon>
        <taxon>Neoptera</taxon>
        <taxon>Endopterygota</taxon>
        <taxon>Lepidoptera</taxon>
        <taxon>Glossata</taxon>
        <taxon>Ditrysia</taxon>
        <taxon>Tineoidea</taxon>
        <taxon>Psychidae</taxon>
        <taxon>Oiketicinae</taxon>
        <taxon>Eumeta</taxon>
    </lineage>
</organism>
<evidence type="ECO:0000313" key="1">
    <source>
        <dbReference type="EMBL" id="GBP26997.1"/>
    </source>
</evidence>
<accession>A0A4C1ULM1</accession>
<proteinExistence type="predicted"/>
<evidence type="ECO:0000313" key="2">
    <source>
        <dbReference type="Proteomes" id="UP000299102"/>
    </source>
</evidence>
<gene>
    <name evidence="1" type="ORF">EVAR_11230_1</name>
</gene>
<name>A0A4C1ULM1_EUMVA</name>
<keyword evidence="2" id="KW-1185">Reference proteome</keyword>
<protein>
    <submittedName>
        <fullName evidence="1">Uncharacterized protein</fullName>
    </submittedName>
</protein>
<reference evidence="1 2" key="1">
    <citation type="journal article" date="2019" name="Commun. Biol.">
        <title>The bagworm genome reveals a unique fibroin gene that provides high tensile strength.</title>
        <authorList>
            <person name="Kono N."/>
            <person name="Nakamura H."/>
            <person name="Ohtoshi R."/>
            <person name="Tomita M."/>
            <person name="Numata K."/>
            <person name="Arakawa K."/>
        </authorList>
    </citation>
    <scope>NUCLEOTIDE SEQUENCE [LARGE SCALE GENOMIC DNA]</scope>
</reference>
<dbReference type="AlphaFoldDB" id="A0A4C1ULM1"/>